<dbReference type="AlphaFoldDB" id="A0A7K1J3W0"/>
<gene>
    <name evidence="1" type="ORF">GSD1FS_0657</name>
</gene>
<reference evidence="1 2" key="1">
    <citation type="submission" date="2019-09" db="EMBL/GenBank/DDBJ databases">
        <title>Bifidobacterium canis sp. nov., isolated from the digestive tract of German Shepherd dog puppy.</title>
        <authorList>
            <person name="Bunesova V."/>
        </authorList>
    </citation>
    <scope>NUCLEOTIDE SEQUENCE [LARGE SCALE GENOMIC DNA]</scope>
    <source>
        <strain evidence="1 2">GSD1FS</strain>
    </source>
</reference>
<dbReference type="Gene3D" id="3.40.50.150">
    <property type="entry name" value="Vaccinia Virus protein VP39"/>
    <property type="match status" value="1"/>
</dbReference>
<evidence type="ECO:0000313" key="2">
    <source>
        <dbReference type="Proteomes" id="UP000487882"/>
    </source>
</evidence>
<protein>
    <submittedName>
        <fullName evidence="1">rRNA (Guanine-N1)-methyltransferase</fullName>
    </submittedName>
</protein>
<comment type="caution">
    <text evidence="1">The sequence shown here is derived from an EMBL/GenBank/DDBJ whole genome shotgun (WGS) entry which is preliminary data.</text>
</comment>
<keyword evidence="1" id="KW-0808">Transferase</keyword>
<keyword evidence="2" id="KW-1185">Reference proteome</keyword>
<dbReference type="GO" id="GO:0008168">
    <property type="term" value="F:methyltransferase activity"/>
    <property type="evidence" value="ECO:0007669"/>
    <property type="project" value="UniProtKB-KW"/>
</dbReference>
<proteinExistence type="predicted"/>
<dbReference type="InterPro" id="IPR029063">
    <property type="entry name" value="SAM-dependent_MTases_sf"/>
</dbReference>
<name>A0A7K1J3W0_9BIFI</name>
<dbReference type="Proteomes" id="UP000487882">
    <property type="component" value="Unassembled WGS sequence"/>
</dbReference>
<dbReference type="GO" id="GO:0032259">
    <property type="term" value="P:methylation"/>
    <property type="evidence" value="ECO:0007669"/>
    <property type="project" value="UniProtKB-KW"/>
</dbReference>
<accession>A0A7K1J3W0</accession>
<dbReference type="EMBL" id="WNLP01000002">
    <property type="protein sequence ID" value="MUH59336.1"/>
    <property type="molecule type" value="Genomic_DNA"/>
</dbReference>
<organism evidence="1 2">
    <name type="scientific">Bifidobacterium canis</name>
    <dbReference type="NCBI Taxonomy" id="2610880"/>
    <lineage>
        <taxon>Bacteria</taxon>
        <taxon>Bacillati</taxon>
        <taxon>Actinomycetota</taxon>
        <taxon>Actinomycetes</taxon>
        <taxon>Bifidobacteriales</taxon>
        <taxon>Bifidobacteriaceae</taxon>
        <taxon>Bifidobacterium</taxon>
    </lineage>
</organism>
<evidence type="ECO:0000313" key="1">
    <source>
        <dbReference type="EMBL" id="MUH59336.1"/>
    </source>
</evidence>
<keyword evidence="1" id="KW-0489">Methyltransferase</keyword>
<sequence>MVKNNGLIIKVVPGANHDRQLRDLAHEQLRHADYSNESVVEQFSEHVDVIENHTVSRTFAMPPEDVLAFAHMTPLLFNVDVEQLDLSRVRELTIEAQILVGRVCED</sequence>